<name>A0ABQ6FIF1_9CHLR</name>
<dbReference type="SUPFAM" id="SSF53383">
    <property type="entry name" value="PLP-dependent transferases"/>
    <property type="match status" value="1"/>
</dbReference>
<dbReference type="Pfam" id="PF00155">
    <property type="entry name" value="Aminotran_1_2"/>
    <property type="match status" value="1"/>
</dbReference>
<accession>A0ABQ6FIF1</accession>
<dbReference type="SUPFAM" id="SSF46785">
    <property type="entry name" value="Winged helix' DNA-binding domain"/>
    <property type="match status" value="1"/>
</dbReference>
<evidence type="ECO:0000256" key="2">
    <source>
        <dbReference type="ARBA" id="ARBA00022898"/>
    </source>
</evidence>
<dbReference type="CDD" id="cd07377">
    <property type="entry name" value="WHTH_GntR"/>
    <property type="match status" value="1"/>
</dbReference>
<evidence type="ECO:0000256" key="1">
    <source>
        <dbReference type="ARBA" id="ARBA00005384"/>
    </source>
</evidence>
<evidence type="ECO:0000256" key="3">
    <source>
        <dbReference type="ARBA" id="ARBA00023015"/>
    </source>
</evidence>
<dbReference type="Proteomes" id="UP001344906">
    <property type="component" value="Unassembled WGS sequence"/>
</dbReference>
<feature type="domain" description="HTH gntR-type" evidence="6">
    <location>
        <begin position="21"/>
        <end position="89"/>
    </location>
</feature>
<reference evidence="7 8" key="1">
    <citation type="submission" date="2023-02" db="EMBL/GenBank/DDBJ databases">
        <title>Dictyobacter halimunensis sp. nov., a new member of the class Ktedonobacteria from forest soil in a geothermal area.</title>
        <authorList>
            <person name="Rachmania M.K."/>
            <person name="Ningsih F."/>
            <person name="Sakai Y."/>
            <person name="Yabe S."/>
            <person name="Yokota A."/>
            <person name="Sjamsuridzal W."/>
        </authorList>
    </citation>
    <scope>NUCLEOTIDE SEQUENCE [LARGE SCALE GENOMIC DNA]</scope>
    <source>
        <strain evidence="7 8">S3.2.2.5</strain>
    </source>
</reference>
<keyword evidence="5" id="KW-0804">Transcription</keyword>
<evidence type="ECO:0000256" key="4">
    <source>
        <dbReference type="ARBA" id="ARBA00023125"/>
    </source>
</evidence>
<dbReference type="InterPro" id="IPR036390">
    <property type="entry name" value="WH_DNA-bd_sf"/>
</dbReference>
<dbReference type="PROSITE" id="PS50949">
    <property type="entry name" value="HTH_GNTR"/>
    <property type="match status" value="1"/>
</dbReference>
<dbReference type="PANTHER" id="PTHR46577:SF1">
    <property type="entry name" value="HTH-TYPE TRANSCRIPTIONAL REGULATORY PROTEIN GABR"/>
    <property type="match status" value="1"/>
</dbReference>
<evidence type="ECO:0000313" key="7">
    <source>
        <dbReference type="EMBL" id="GLV53292.1"/>
    </source>
</evidence>
<keyword evidence="4" id="KW-0238">DNA-binding</keyword>
<dbReference type="PANTHER" id="PTHR46577">
    <property type="entry name" value="HTH-TYPE TRANSCRIPTIONAL REGULATORY PROTEIN GABR"/>
    <property type="match status" value="1"/>
</dbReference>
<evidence type="ECO:0000313" key="8">
    <source>
        <dbReference type="Proteomes" id="UP001344906"/>
    </source>
</evidence>
<dbReference type="CDD" id="cd00609">
    <property type="entry name" value="AAT_like"/>
    <property type="match status" value="1"/>
</dbReference>
<keyword evidence="2" id="KW-0663">Pyridoxal phosphate</keyword>
<dbReference type="SMART" id="SM00345">
    <property type="entry name" value="HTH_GNTR"/>
    <property type="match status" value="1"/>
</dbReference>
<proteinExistence type="inferred from homology"/>
<gene>
    <name evidence="7" type="ORF">KDH_01470</name>
</gene>
<keyword evidence="8" id="KW-1185">Reference proteome</keyword>
<dbReference type="InterPro" id="IPR015421">
    <property type="entry name" value="PyrdxlP-dep_Trfase_major"/>
</dbReference>
<dbReference type="Gene3D" id="1.10.10.10">
    <property type="entry name" value="Winged helix-like DNA-binding domain superfamily/Winged helix DNA-binding domain"/>
    <property type="match status" value="1"/>
</dbReference>
<evidence type="ECO:0000256" key="5">
    <source>
        <dbReference type="ARBA" id="ARBA00023163"/>
    </source>
</evidence>
<dbReference type="InterPro" id="IPR000524">
    <property type="entry name" value="Tscrpt_reg_HTH_GntR"/>
</dbReference>
<dbReference type="Pfam" id="PF00392">
    <property type="entry name" value="GntR"/>
    <property type="match status" value="1"/>
</dbReference>
<comment type="caution">
    <text evidence="7">The sequence shown here is derived from an EMBL/GenBank/DDBJ whole genome shotgun (WGS) entry which is preliminary data.</text>
</comment>
<dbReference type="Gene3D" id="3.40.640.10">
    <property type="entry name" value="Type I PLP-dependent aspartate aminotransferase-like (Major domain)"/>
    <property type="match status" value="1"/>
</dbReference>
<evidence type="ECO:0000259" key="6">
    <source>
        <dbReference type="PROSITE" id="PS50949"/>
    </source>
</evidence>
<dbReference type="InterPro" id="IPR051446">
    <property type="entry name" value="HTH_trans_reg/aminotransferase"/>
</dbReference>
<keyword evidence="3" id="KW-0805">Transcription regulation</keyword>
<dbReference type="InterPro" id="IPR015424">
    <property type="entry name" value="PyrdxlP-dep_Trfase"/>
</dbReference>
<protein>
    <submittedName>
        <fullName evidence="7">GntR family transcriptional regulator</fullName>
    </submittedName>
</protein>
<dbReference type="InterPro" id="IPR036388">
    <property type="entry name" value="WH-like_DNA-bd_sf"/>
</dbReference>
<dbReference type="PRINTS" id="PR00035">
    <property type="entry name" value="HTHGNTR"/>
</dbReference>
<dbReference type="RefSeq" id="WP_338246787.1">
    <property type="nucleotide sequence ID" value="NZ_BSRI01000001.1"/>
</dbReference>
<dbReference type="EMBL" id="BSRI01000001">
    <property type="protein sequence ID" value="GLV53292.1"/>
    <property type="molecule type" value="Genomic_DNA"/>
</dbReference>
<dbReference type="InterPro" id="IPR004839">
    <property type="entry name" value="Aminotransferase_I/II_large"/>
</dbReference>
<sequence>MPKPTPHIPLPSIQLDASANLPLRRQLYEQLGRAIRTGYLAPGTRLPSTRAFARELGVSRTTVEEAYQDLFAHGYIEGQVGAGTYVTKHLSESPFHKTTMPAAATRSSGPVSRYASSSQRGSALSLPPGFNRGNVSIPFCLGLPALESFPQQEWARTVARVARHLSPSQLGYQDVAGYRPLREEIATYLTVSRGVRCTADQVIVVAGAQAGLFLAARLLLNPGDAAWIEDPGYPYAKAAFEDVGATIVPVPIDKEGIDVVSGRARHPDARLVYVTPSHQFPLGVTMSLARRYELLHWARAAGAWIIEDDYDSEYRHLGRPIPALQGLEGAEQVLYLGTFSKVLFPALRLGYLVVPPSLIDTFVTALCTTNIFLPTLEQAAVATYMREGDFARHIRRMRSLYAKRGNLLRDYAERSLGEVLTIEQPAAGLHLVGWFREGTDDRDMARKAERQRIIVSPLSAYRMEPTGRSGVLLGYASWTEREIEEGVQRLVRAWNTSQEERGPDPA</sequence>
<comment type="similarity">
    <text evidence="1">In the C-terminal section; belongs to the class-I pyridoxal-phosphate-dependent aminotransferase family.</text>
</comment>
<organism evidence="7 8">
    <name type="scientific">Dictyobacter halimunensis</name>
    <dbReference type="NCBI Taxonomy" id="3026934"/>
    <lineage>
        <taxon>Bacteria</taxon>
        <taxon>Bacillati</taxon>
        <taxon>Chloroflexota</taxon>
        <taxon>Ktedonobacteria</taxon>
        <taxon>Ktedonobacterales</taxon>
        <taxon>Dictyobacteraceae</taxon>
        <taxon>Dictyobacter</taxon>
    </lineage>
</organism>